<keyword evidence="1" id="KW-0812">Transmembrane</keyword>
<proteinExistence type="predicted"/>
<dbReference type="PROSITE" id="PS51257">
    <property type="entry name" value="PROKAR_LIPOPROTEIN"/>
    <property type="match status" value="1"/>
</dbReference>
<dbReference type="AlphaFoldDB" id="A0A2V3HRD5"/>
<feature type="transmembrane region" description="Helical" evidence="1">
    <location>
        <begin position="68"/>
        <end position="97"/>
    </location>
</feature>
<comment type="caution">
    <text evidence="2">The sequence shown here is derived from an EMBL/GenBank/DDBJ whole genome shotgun (WGS) entry which is preliminary data.</text>
</comment>
<gene>
    <name evidence="2" type="ORF">CXX69_03635</name>
</gene>
<evidence type="ECO:0000313" key="3">
    <source>
        <dbReference type="Proteomes" id="UP000248161"/>
    </source>
</evidence>
<keyword evidence="1" id="KW-1133">Transmembrane helix</keyword>
<accession>A0A2V3HRD5</accession>
<dbReference type="Proteomes" id="UP000248161">
    <property type="component" value="Unassembled WGS sequence"/>
</dbReference>
<sequence>MKWEEPPLWPVVLPSLLGFALACITQIVDGVPMLFDWELGTPFAGLVLASMLLYYAPKQIGGSMELIAGVNVGMLVAFLPQLIFFVWFVPVILFWLFQSAYVWKYNYPAFRIGTWLGLGAVSGLYIGGLFAHYFL</sequence>
<feature type="transmembrane region" description="Helical" evidence="1">
    <location>
        <begin position="39"/>
        <end position="56"/>
    </location>
</feature>
<protein>
    <submittedName>
        <fullName evidence="2">Uncharacterized protein</fullName>
    </submittedName>
</protein>
<feature type="transmembrane region" description="Helical" evidence="1">
    <location>
        <begin position="7"/>
        <end position="27"/>
    </location>
</feature>
<organism evidence="2 3">
    <name type="scientific">Candidatus Thalassarchaeum betae</name>
    <dbReference type="NCBI Taxonomy" id="2599289"/>
    <lineage>
        <taxon>Archaea</taxon>
        <taxon>Methanobacteriati</taxon>
        <taxon>Thermoplasmatota</taxon>
        <taxon>Candidatus Poseidoniia</taxon>
        <taxon>Candidatus Poseidoniales</taxon>
        <taxon>Candidatus Thalassarchaeaceae</taxon>
        <taxon>Candidatus Thalassarchaeum</taxon>
    </lineage>
</organism>
<evidence type="ECO:0000313" key="2">
    <source>
        <dbReference type="EMBL" id="PXF21708.1"/>
    </source>
</evidence>
<reference evidence="2 3" key="1">
    <citation type="journal article" date="2015" name="Nat. Commun.">
        <title>Genomic and transcriptomic evidence for scavenging of diverse organic compounds by widespread deep-sea archaea.</title>
        <authorList>
            <person name="Li M."/>
            <person name="Baker B.J."/>
            <person name="Anantharaman K."/>
            <person name="Jain S."/>
            <person name="Breier J.A."/>
            <person name="Dick G.J."/>
        </authorList>
    </citation>
    <scope>NUCLEOTIDE SEQUENCE [LARGE SCALE GENOMIC DNA]</scope>
    <source>
        <strain evidence="2">Cayman_51_deep</strain>
    </source>
</reference>
<dbReference type="EMBL" id="PSPG01000006">
    <property type="protein sequence ID" value="PXF21708.1"/>
    <property type="molecule type" value="Genomic_DNA"/>
</dbReference>
<keyword evidence="1" id="KW-0472">Membrane</keyword>
<evidence type="ECO:0000256" key="1">
    <source>
        <dbReference type="SAM" id="Phobius"/>
    </source>
</evidence>
<feature type="transmembrane region" description="Helical" evidence="1">
    <location>
        <begin position="109"/>
        <end position="134"/>
    </location>
</feature>
<name>A0A2V3HRD5_9ARCH</name>